<protein>
    <submittedName>
        <fullName evidence="1">Uncharacterized protein</fullName>
    </submittedName>
</protein>
<gene>
    <name evidence="1" type="ORF">NM208_g2032</name>
</gene>
<evidence type="ECO:0000313" key="1">
    <source>
        <dbReference type="EMBL" id="KAJ3546388.1"/>
    </source>
</evidence>
<keyword evidence="2" id="KW-1185">Reference proteome</keyword>
<proteinExistence type="predicted"/>
<sequence>MCNTTINPEPVLVPDEEPENDLESSLGSEVASSSESLRSSILNYRQENGRTYHRYKEGKYNLPNDGVECERLDLQHNLYIITLGNRLGLAPPNDPDSKAKRVLDVGTGTGIWAIDFADEHPEAQVVGVDLSPIQPSFVPPNVEFFIDDIEEPWSFSEPFDYVHSRMMTFSIKSWPEYAGKIYDNLKPGGYAELLEIDLFAKSDDNTLNESHNLSKLIILLDEASTKIGRAFQDNKKNKEILRDAGFVDIVETVFKWPTNTWPLEEKYKELGNWNNMNMDDFKGLEALSIAALTRVLGWSQEEVTVLLASVRKDINNKAIHAYWPVLYVWKKAFGAISAAWAVALPCWIVNGLGRHVWDVPNHSRTQANLTTKMYLVICELLYAFALFFAKMAILAFYWRMFRVTSIKLPIQILTVCSIIWIIIRTFLVTLRCIPLESFWDPSVKGKCTLKDSTFFFGTILVHVIIDIVILILPVLQIRKLQLPLMQRLGIIAMFMFGIVVCASGMVIVVVSTSYDDHSDDMTWNLTPIFLWATVEVNLVTVSACLPTIRPACNYIFSCGNPASTIGSGSHSYDRGYGRTQAKQSIRLSAIPKSGEADEASSTRQLADNGDRSSLSDFESHALDRYTGEYGVGSLDQMLTARRDNYHEQPGFNGIMVKNETTIQVATARVRRD</sequence>
<name>A0ACC1STX3_9HYPO</name>
<accession>A0ACC1STX3</accession>
<comment type="caution">
    <text evidence="1">The sequence shown here is derived from an EMBL/GenBank/DDBJ whole genome shotgun (WGS) entry which is preliminary data.</text>
</comment>
<dbReference type="EMBL" id="JANRMS010000115">
    <property type="protein sequence ID" value="KAJ3546388.1"/>
    <property type="molecule type" value="Genomic_DNA"/>
</dbReference>
<reference evidence="1" key="1">
    <citation type="submission" date="2022-08" db="EMBL/GenBank/DDBJ databases">
        <title>Genome Sequence of Fusarium decemcellulare.</title>
        <authorList>
            <person name="Buettner E."/>
        </authorList>
    </citation>
    <scope>NUCLEOTIDE SEQUENCE</scope>
    <source>
        <strain evidence="1">Babe19</strain>
    </source>
</reference>
<dbReference type="Proteomes" id="UP001148629">
    <property type="component" value="Unassembled WGS sequence"/>
</dbReference>
<evidence type="ECO:0000313" key="2">
    <source>
        <dbReference type="Proteomes" id="UP001148629"/>
    </source>
</evidence>
<organism evidence="1 2">
    <name type="scientific">Fusarium decemcellulare</name>
    <dbReference type="NCBI Taxonomy" id="57161"/>
    <lineage>
        <taxon>Eukaryota</taxon>
        <taxon>Fungi</taxon>
        <taxon>Dikarya</taxon>
        <taxon>Ascomycota</taxon>
        <taxon>Pezizomycotina</taxon>
        <taxon>Sordariomycetes</taxon>
        <taxon>Hypocreomycetidae</taxon>
        <taxon>Hypocreales</taxon>
        <taxon>Nectriaceae</taxon>
        <taxon>Fusarium</taxon>
        <taxon>Fusarium decemcellulare species complex</taxon>
    </lineage>
</organism>